<sequence length="156" mass="17656">MTTESKSFSLLRVVVTLSLLVAIGACIGWYFDLLGLSHGRPPANAIVVIAPYDYNGTWVFDDPRYGLVREPFVVGIPEMMDVLVTDILDAKDGFRLLFSANSFPGYQKKLTWLRGDMDGNYYALDDPPMEGWICPAMFKYYEKPPREIYVKAEPKS</sequence>
<gene>
    <name evidence="2" type="ORF">Pla144_40770</name>
</gene>
<evidence type="ECO:0000313" key="2">
    <source>
        <dbReference type="EMBL" id="TWU22617.1"/>
    </source>
</evidence>
<evidence type="ECO:0000313" key="3">
    <source>
        <dbReference type="Proteomes" id="UP000318437"/>
    </source>
</evidence>
<keyword evidence="1" id="KW-1133">Transmembrane helix</keyword>
<dbReference type="Proteomes" id="UP000318437">
    <property type="component" value="Unassembled WGS sequence"/>
</dbReference>
<dbReference type="EMBL" id="SJPS01000007">
    <property type="protein sequence ID" value="TWU22617.1"/>
    <property type="molecule type" value="Genomic_DNA"/>
</dbReference>
<dbReference type="RefSeq" id="WP_197530836.1">
    <property type="nucleotide sequence ID" value="NZ_SJPS01000007.1"/>
</dbReference>
<dbReference type="InterPro" id="IPR046562">
    <property type="entry name" value="DUF6717"/>
</dbReference>
<keyword evidence="1" id="KW-0472">Membrane</keyword>
<dbReference type="Pfam" id="PF20475">
    <property type="entry name" value="DUF6717"/>
    <property type="match status" value="1"/>
</dbReference>
<dbReference type="AlphaFoldDB" id="A0A5C6CFY3"/>
<dbReference type="PROSITE" id="PS51257">
    <property type="entry name" value="PROKAR_LIPOPROTEIN"/>
    <property type="match status" value="1"/>
</dbReference>
<reference evidence="2 3" key="1">
    <citation type="submission" date="2019-02" db="EMBL/GenBank/DDBJ databases">
        <title>Deep-cultivation of Planctomycetes and their phenomic and genomic characterization uncovers novel biology.</title>
        <authorList>
            <person name="Wiegand S."/>
            <person name="Jogler M."/>
            <person name="Boedeker C."/>
            <person name="Pinto D."/>
            <person name="Vollmers J."/>
            <person name="Rivas-Marin E."/>
            <person name="Kohn T."/>
            <person name="Peeters S.H."/>
            <person name="Heuer A."/>
            <person name="Rast P."/>
            <person name="Oberbeckmann S."/>
            <person name="Bunk B."/>
            <person name="Jeske O."/>
            <person name="Meyerdierks A."/>
            <person name="Storesund J.E."/>
            <person name="Kallscheuer N."/>
            <person name="Luecker S."/>
            <person name="Lage O.M."/>
            <person name="Pohl T."/>
            <person name="Merkel B.J."/>
            <person name="Hornburger P."/>
            <person name="Mueller R.-W."/>
            <person name="Bruemmer F."/>
            <person name="Labrenz M."/>
            <person name="Spormann A.M."/>
            <person name="Op Den Camp H."/>
            <person name="Overmann J."/>
            <person name="Amann R."/>
            <person name="Jetten M.S.M."/>
            <person name="Mascher T."/>
            <person name="Medema M.H."/>
            <person name="Devos D.P."/>
            <person name="Kaster A.-K."/>
            <person name="Ovreas L."/>
            <person name="Rohde M."/>
            <person name="Galperin M.Y."/>
            <person name="Jogler C."/>
        </authorList>
    </citation>
    <scope>NUCLEOTIDE SEQUENCE [LARGE SCALE GENOMIC DNA]</scope>
    <source>
        <strain evidence="2 3">Pla144</strain>
    </source>
</reference>
<feature type="transmembrane region" description="Helical" evidence="1">
    <location>
        <begin position="9"/>
        <end position="31"/>
    </location>
</feature>
<name>A0A5C6CFY3_9BACT</name>
<organism evidence="2 3">
    <name type="scientific">Bythopirellula polymerisocia</name>
    <dbReference type="NCBI Taxonomy" id="2528003"/>
    <lineage>
        <taxon>Bacteria</taxon>
        <taxon>Pseudomonadati</taxon>
        <taxon>Planctomycetota</taxon>
        <taxon>Planctomycetia</taxon>
        <taxon>Pirellulales</taxon>
        <taxon>Lacipirellulaceae</taxon>
        <taxon>Bythopirellula</taxon>
    </lineage>
</organism>
<comment type="caution">
    <text evidence="2">The sequence shown here is derived from an EMBL/GenBank/DDBJ whole genome shotgun (WGS) entry which is preliminary data.</text>
</comment>
<protein>
    <submittedName>
        <fullName evidence="2">Uncharacterized protein</fullName>
    </submittedName>
</protein>
<keyword evidence="3" id="KW-1185">Reference proteome</keyword>
<proteinExistence type="predicted"/>
<evidence type="ECO:0000256" key="1">
    <source>
        <dbReference type="SAM" id="Phobius"/>
    </source>
</evidence>
<accession>A0A5C6CFY3</accession>
<keyword evidence="1" id="KW-0812">Transmembrane</keyword>